<dbReference type="InterPro" id="IPR028974">
    <property type="entry name" value="TSP_type-3_rpt"/>
</dbReference>
<evidence type="ECO:0000256" key="7">
    <source>
        <dbReference type="ARBA" id="ARBA00023114"/>
    </source>
</evidence>
<dbReference type="SUPFAM" id="SSF56925">
    <property type="entry name" value="OMPA-like"/>
    <property type="match status" value="1"/>
</dbReference>
<evidence type="ECO:0000256" key="11">
    <source>
        <dbReference type="SAM" id="SignalP"/>
    </source>
</evidence>
<keyword evidence="5 11" id="KW-0732">Signal</keyword>
<keyword evidence="2" id="KW-0813">Transport</keyword>
<feature type="chain" id="PRO_5032745628" evidence="11">
    <location>
        <begin position="23"/>
        <end position="333"/>
    </location>
</feature>
<reference evidence="13 14" key="1">
    <citation type="submission" date="2020-08" db="EMBL/GenBank/DDBJ databases">
        <title>Complete genome and description of Campylobacter massiliensis Marseille-Q3452 sp. nov.</title>
        <authorList>
            <person name="Antezack A."/>
        </authorList>
    </citation>
    <scope>NUCLEOTIDE SEQUENCE [LARGE SCALE GENOMIC DNA]</scope>
    <source>
        <strain evidence="13 14">Marseille-Q3452</strain>
    </source>
</reference>
<keyword evidence="6" id="KW-0406">Ion transport</keyword>
<dbReference type="CDD" id="cd07185">
    <property type="entry name" value="OmpA_C-like"/>
    <property type="match status" value="1"/>
</dbReference>
<comment type="subcellular location">
    <subcellularLocation>
        <location evidence="1">Cell outer membrane</location>
        <topology evidence="1">Multi-pass membrane protein</topology>
    </subcellularLocation>
</comment>
<comment type="caution">
    <text evidence="13">The sequence shown here is derived from an EMBL/GenBank/DDBJ whole genome shotgun (WGS) entry which is preliminary data.</text>
</comment>
<dbReference type="Pfam" id="PF13505">
    <property type="entry name" value="OMP_b-brl"/>
    <property type="match status" value="1"/>
</dbReference>
<dbReference type="InterPro" id="IPR050330">
    <property type="entry name" value="Bact_OuterMem_StrucFunc"/>
</dbReference>
<evidence type="ECO:0000256" key="3">
    <source>
        <dbReference type="ARBA" id="ARBA00022452"/>
    </source>
</evidence>
<dbReference type="SUPFAM" id="SSF103088">
    <property type="entry name" value="OmpA-like"/>
    <property type="match status" value="1"/>
</dbReference>
<keyword evidence="14" id="KW-1185">Reference proteome</keyword>
<evidence type="ECO:0000256" key="8">
    <source>
        <dbReference type="ARBA" id="ARBA00023136"/>
    </source>
</evidence>
<dbReference type="Pfam" id="PF00691">
    <property type="entry name" value="OmpA"/>
    <property type="match status" value="1"/>
</dbReference>
<dbReference type="InterPro" id="IPR011250">
    <property type="entry name" value="OMP/PagP_B-barrel"/>
</dbReference>
<keyword evidence="7" id="KW-0626">Porin</keyword>
<evidence type="ECO:0000313" key="14">
    <source>
        <dbReference type="Proteomes" id="UP000552683"/>
    </source>
</evidence>
<keyword evidence="8 10" id="KW-0472">Membrane</keyword>
<keyword evidence="4" id="KW-0812">Transmembrane</keyword>
<dbReference type="Gene3D" id="2.40.160.20">
    <property type="match status" value="1"/>
</dbReference>
<evidence type="ECO:0000313" key="13">
    <source>
        <dbReference type="EMBL" id="MBC2881763.1"/>
    </source>
</evidence>
<organism evidence="13 14">
    <name type="scientific">Campylobacter massiliensis</name>
    <dbReference type="NCBI Taxonomy" id="2762557"/>
    <lineage>
        <taxon>Bacteria</taxon>
        <taxon>Pseudomonadati</taxon>
        <taxon>Campylobacterota</taxon>
        <taxon>Epsilonproteobacteria</taxon>
        <taxon>Campylobacterales</taxon>
        <taxon>Campylobacteraceae</taxon>
        <taxon>Campylobacter</taxon>
    </lineage>
</organism>
<sequence>MKKIAIALVAATALFAADSAYKYELTPTIGGVHPEGNLGMNDQAAIGLRVGRNLENFFINQVELGFSHADKVREYGVKGKATRYFVNAIKDFGITDNLSLYGLLGAGYEDVSKRFVKNDDGGFGQYGLGLRYQITDNFALRAEAVDAIKFNHGDHNLFYTLGFAVGFAPQNAPVVAEAPKVEAAPAPVSLDDDNDGVLNDVDQCPNTPAGVVVDETGCEKVIVLRDIGVNFAFDSYKITPKYLEEIKKVANFMGENPGYRVVLSGHTDSVGAEAYNQKLSEKRANAVAKALEELGVSADKITSIGYGELKPIASNKTKEGRAENRRVEARFNK</sequence>
<dbReference type="PROSITE" id="PS51123">
    <property type="entry name" value="OMPA_2"/>
    <property type="match status" value="1"/>
</dbReference>
<accession>A0A842J888</accession>
<dbReference type="Gene3D" id="3.30.1330.60">
    <property type="entry name" value="OmpA-like domain"/>
    <property type="match status" value="1"/>
</dbReference>
<dbReference type="GO" id="GO:0015288">
    <property type="term" value="F:porin activity"/>
    <property type="evidence" value="ECO:0007669"/>
    <property type="project" value="UniProtKB-KW"/>
</dbReference>
<dbReference type="PRINTS" id="PR01023">
    <property type="entry name" value="NAFLGMOTY"/>
</dbReference>
<dbReference type="InterPro" id="IPR006664">
    <property type="entry name" value="OMP_bac"/>
</dbReference>
<evidence type="ECO:0000256" key="6">
    <source>
        <dbReference type="ARBA" id="ARBA00023065"/>
    </source>
</evidence>
<dbReference type="PRINTS" id="PR01021">
    <property type="entry name" value="OMPADOMAIN"/>
</dbReference>
<dbReference type="SUPFAM" id="SSF103647">
    <property type="entry name" value="TSP type-3 repeat"/>
    <property type="match status" value="1"/>
</dbReference>
<feature type="domain" description="OmpA-like" evidence="12">
    <location>
        <begin position="218"/>
        <end position="333"/>
    </location>
</feature>
<proteinExistence type="predicted"/>
<dbReference type="EMBL" id="JACLZK010000001">
    <property type="protein sequence ID" value="MBC2881763.1"/>
    <property type="molecule type" value="Genomic_DNA"/>
</dbReference>
<dbReference type="GO" id="GO:0009279">
    <property type="term" value="C:cell outer membrane"/>
    <property type="evidence" value="ECO:0007669"/>
    <property type="project" value="UniProtKB-SubCell"/>
</dbReference>
<dbReference type="GO" id="GO:0046930">
    <property type="term" value="C:pore complex"/>
    <property type="evidence" value="ECO:0007669"/>
    <property type="project" value="UniProtKB-KW"/>
</dbReference>
<dbReference type="GO" id="GO:0006811">
    <property type="term" value="P:monoatomic ion transport"/>
    <property type="evidence" value="ECO:0007669"/>
    <property type="project" value="UniProtKB-KW"/>
</dbReference>
<dbReference type="RefSeq" id="WP_185897486.1">
    <property type="nucleotide sequence ID" value="NZ_JACLZK010000001.1"/>
</dbReference>
<evidence type="ECO:0000259" key="12">
    <source>
        <dbReference type="PROSITE" id="PS51123"/>
    </source>
</evidence>
<dbReference type="PANTHER" id="PTHR30329:SF21">
    <property type="entry name" value="LIPOPROTEIN YIAD-RELATED"/>
    <property type="match status" value="1"/>
</dbReference>
<dbReference type="AlphaFoldDB" id="A0A842J888"/>
<evidence type="ECO:0000256" key="10">
    <source>
        <dbReference type="PROSITE-ProRule" id="PRU00473"/>
    </source>
</evidence>
<evidence type="ECO:0000256" key="4">
    <source>
        <dbReference type="ARBA" id="ARBA00022692"/>
    </source>
</evidence>
<dbReference type="InterPro" id="IPR027385">
    <property type="entry name" value="Beta-barrel_OMP"/>
</dbReference>
<evidence type="ECO:0000256" key="5">
    <source>
        <dbReference type="ARBA" id="ARBA00022729"/>
    </source>
</evidence>
<dbReference type="Proteomes" id="UP000552683">
    <property type="component" value="Unassembled WGS sequence"/>
</dbReference>
<evidence type="ECO:0000256" key="2">
    <source>
        <dbReference type="ARBA" id="ARBA00022448"/>
    </source>
</evidence>
<dbReference type="InterPro" id="IPR036737">
    <property type="entry name" value="OmpA-like_sf"/>
</dbReference>
<evidence type="ECO:0000256" key="9">
    <source>
        <dbReference type="ARBA" id="ARBA00023237"/>
    </source>
</evidence>
<gene>
    <name evidence="13" type="ORF">H7R39_00450</name>
</gene>
<protein>
    <submittedName>
        <fullName evidence="13">OmpA family protein</fullName>
    </submittedName>
</protein>
<dbReference type="GO" id="GO:0005509">
    <property type="term" value="F:calcium ion binding"/>
    <property type="evidence" value="ECO:0007669"/>
    <property type="project" value="InterPro"/>
</dbReference>
<evidence type="ECO:0000256" key="1">
    <source>
        <dbReference type="ARBA" id="ARBA00004571"/>
    </source>
</evidence>
<dbReference type="PANTHER" id="PTHR30329">
    <property type="entry name" value="STATOR ELEMENT OF FLAGELLAR MOTOR COMPLEX"/>
    <property type="match status" value="1"/>
</dbReference>
<name>A0A842J888_9BACT</name>
<keyword evidence="3" id="KW-1134">Transmembrane beta strand</keyword>
<dbReference type="InterPro" id="IPR006665">
    <property type="entry name" value="OmpA-like"/>
</dbReference>
<keyword evidence="9" id="KW-0998">Cell outer membrane</keyword>
<feature type="signal peptide" evidence="11">
    <location>
        <begin position="1"/>
        <end position="22"/>
    </location>
</feature>